<name>A0A1V6TUZ1_9EURO</name>
<protein>
    <recommendedName>
        <fullName evidence="1">Translationally-controlled tumor protein homolog</fullName>
    </recommendedName>
</protein>
<dbReference type="OrthoDB" id="10248936at2759"/>
<evidence type="ECO:0000256" key="1">
    <source>
        <dbReference type="ARBA" id="ARBA00014759"/>
    </source>
</evidence>
<dbReference type="PANTHER" id="PTHR11991:SF0">
    <property type="entry name" value="TRANSLATIONALLY-CONTROLLED TUMOR PROTEIN"/>
    <property type="match status" value="1"/>
</dbReference>
<comment type="caution">
    <text evidence="4">The sequence shown here is derived from an EMBL/GenBank/DDBJ whole genome shotgun (WGS) entry which is preliminary data.</text>
</comment>
<dbReference type="InterPro" id="IPR034737">
    <property type="entry name" value="TCTP"/>
</dbReference>
<dbReference type="Gene3D" id="2.170.150.10">
    <property type="entry name" value="Metal Binding Protein, Guanine Nucleotide Exchange Factor, Chain A"/>
    <property type="match status" value="1"/>
</dbReference>
<feature type="domain" description="TCTP" evidence="3">
    <location>
        <begin position="1"/>
        <end position="165"/>
    </location>
</feature>
<evidence type="ECO:0000256" key="2">
    <source>
        <dbReference type="PROSITE-ProRule" id="PRU01133"/>
    </source>
</evidence>
<evidence type="ECO:0000259" key="3">
    <source>
        <dbReference type="PROSITE" id="PS51797"/>
    </source>
</evidence>
<dbReference type="STRING" id="303698.A0A1V6TUZ1"/>
<sequence length="165" mass="18755">MIIYTDIFTGDELISDSYNMKEVDGIVYEVDCNTIQIGGNNNSGIGVGSSTEGEGEEMATFDIVNSFNLNKVSFGEKSYLYEVRDYLRSVSNHLKRSSKSEDEMKEFQTRAKAFLNKVLDNFGDYSFYVGQSEQYEGMIALLSYREDGVTPFLTYWKHGLKETEV</sequence>
<reference evidence="5" key="1">
    <citation type="journal article" date="2017" name="Nat. Microbiol.">
        <title>Global analysis of biosynthetic gene clusters reveals vast potential of secondary metabolite production in Penicillium species.</title>
        <authorList>
            <person name="Nielsen J.C."/>
            <person name="Grijseels S."/>
            <person name="Prigent S."/>
            <person name="Ji B."/>
            <person name="Dainat J."/>
            <person name="Nielsen K.F."/>
            <person name="Frisvad J.C."/>
            <person name="Workman M."/>
            <person name="Nielsen J."/>
        </authorList>
    </citation>
    <scope>NUCLEOTIDE SEQUENCE [LARGE SCALE GENOMIC DNA]</scope>
    <source>
        <strain evidence="5">IBT 24891</strain>
    </source>
</reference>
<evidence type="ECO:0000313" key="4">
    <source>
        <dbReference type="EMBL" id="OQE30081.1"/>
    </source>
</evidence>
<dbReference type="GO" id="GO:0005737">
    <property type="term" value="C:cytoplasm"/>
    <property type="evidence" value="ECO:0007669"/>
    <property type="project" value="TreeGrafter"/>
</dbReference>
<dbReference type="PROSITE" id="PS51797">
    <property type="entry name" value="TCTP_3"/>
    <property type="match status" value="1"/>
</dbReference>
<dbReference type="InterPro" id="IPR011323">
    <property type="entry name" value="Mss4/transl-control_tumour"/>
</dbReference>
<proteinExistence type="inferred from homology"/>
<accession>A0A1V6TUZ1</accession>
<dbReference type="AlphaFoldDB" id="A0A1V6TUZ1"/>
<comment type="similarity">
    <text evidence="2">Belongs to the TCTP family.</text>
</comment>
<organism evidence="4 5">
    <name type="scientific">Penicillium steckii</name>
    <dbReference type="NCBI Taxonomy" id="303698"/>
    <lineage>
        <taxon>Eukaryota</taxon>
        <taxon>Fungi</taxon>
        <taxon>Dikarya</taxon>
        <taxon>Ascomycota</taxon>
        <taxon>Pezizomycotina</taxon>
        <taxon>Eurotiomycetes</taxon>
        <taxon>Eurotiomycetidae</taxon>
        <taxon>Eurotiales</taxon>
        <taxon>Aspergillaceae</taxon>
        <taxon>Penicillium</taxon>
    </lineage>
</organism>
<dbReference type="InterPro" id="IPR018105">
    <property type="entry name" value="Translational_control_tumour_p"/>
</dbReference>
<dbReference type="GO" id="GO:0005509">
    <property type="term" value="F:calcium ion binding"/>
    <property type="evidence" value="ECO:0007669"/>
    <property type="project" value="TreeGrafter"/>
</dbReference>
<dbReference type="PANTHER" id="PTHR11991">
    <property type="entry name" value="TRANSLATIONALLY CONTROLLED TUMOR PROTEIN-RELATED"/>
    <property type="match status" value="1"/>
</dbReference>
<gene>
    <name evidence="4" type="ORF">PENSTE_c002G03029</name>
</gene>
<dbReference type="PRINTS" id="PR01653">
    <property type="entry name" value="TCTPROTEIN"/>
</dbReference>
<dbReference type="Pfam" id="PF00838">
    <property type="entry name" value="TCTP"/>
    <property type="match status" value="1"/>
</dbReference>
<evidence type="ECO:0000313" key="5">
    <source>
        <dbReference type="Proteomes" id="UP000191285"/>
    </source>
</evidence>
<dbReference type="InterPro" id="IPR011057">
    <property type="entry name" value="Mss4-like_sf"/>
</dbReference>
<dbReference type="Proteomes" id="UP000191285">
    <property type="component" value="Unassembled WGS sequence"/>
</dbReference>
<dbReference type="EMBL" id="MLKD01000002">
    <property type="protein sequence ID" value="OQE30081.1"/>
    <property type="molecule type" value="Genomic_DNA"/>
</dbReference>
<keyword evidence="5" id="KW-1185">Reference proteome</keyword>
<dbReference type="SUPFAM" id="SSF51316">
    <property type="entry name" value="Mss4-like"/>
    <property type="match status" value="1"/>
</dbReference>